<organism evidence="1 2">
    <name type="scientific">Coemansia nantahalensis</name>
    <dbReference type="NCBI Taxonomy" id="2789366"/>
    <lineage>
        <taxon>Eukaryota</taxon>
        <taxon>Fungi</taxon>
        <taxon>Fungi incertae sedis</taxon>
        <taxon>Zoopagomycota</taxon>
        <taxon>Kickxellomycotina</taxon>
        <taxon>Kickxellomycetes</taxon>
        <taxon>Kickxellales</taxon>
        <taxon>Kickxellaceae</taxon>
        <taxon>Coemansia</taxon>
    </lineage>
</organism>
<dbReference type="Proteomes" id="UP001140234">
    <property type="component" value="Unassembled WGS sequence"/>
</dbReference>
<dbReference type="EMBL" id="JANBUJ010000614">
    <property type="protein sequence ID" value="KAJ2771012.1"/>
    <property type="molecule type" value="Genomic_DNA"/>
</dbReference>
<name>A0ACC1K0K0_9FUNG</name>
<protein>
    <submittedName>
        <fullName evidence="1">Uncharacterized protein</fullName>
    </submittedName>
</protein>
<feature type="non-terminal residue" evidence="1">
    <location>
        <position position="1"/>
    </location>
</feature>
<sequence>PAPADDKRSSGASTSAGDGFPVHGDPILPPSYPAKPPLSAHGAPEMEYDYEGTVRASYYGRRIYPSYDPANLHTCPVRFIRQFEHAAQHNGLHMRAWAKRMDSCLQGRAEDWAFDECPLEAVGSSWDARKRLFLDWALLPAEQELRRQRLARFYQTETDLSIDFVYTFEEAAAGLRNYKEDVWTRKCISNLLPPLRSRLFEYWTDGLPVRFRDLRDSLYAVDWSLYEAASGPLRVVKYGAPFTYKSCSQALSSQPSTGSINASQCSSTERPSTSRVPVSLTGSVPNMSQAATVYSPPATTPAIVTARRRRTGPGLLSTVQQRALAPGPLASGSNGSGSPEGMAGSQLHRESGELARSPVAGISDLVSTLSRIPERERSILVAALGRLAAADEDGAAAAPAGLRPVTSPAATAAMLSPRTARSRGPLPGLASPTTVPVSMPTGGRSRAVTAAAVAAAAHQFASMEALTRPSIGPGAQNIEHYLLAAGEVARHSASRSRGRGASSCSRMSGADTVAPAPALRDHQMQPLSDRESSDSKDSADDNGKIRLRTRPLTSTTYERRRQSSPLLNSHSGGASGPASAKPPGAVGNGGVGDRGDSREAHQPAAAAAASPGNGTTAAPRTLARRLSSRKSDSALTTAARSHRQGSRYRDDSSEENMRSPEFTVLHPDLKRRTDSRRRGRFASALLRLLR</sequence>
<comment type="caution">
    <text evidence="1">The sequence shown here is derived from an EMBL/GenBank/DDBJ whole genome shotgun (WGS) entry which is preliminary data.</text>
</comment>
<reference evidence="1" key="1">
    <citation type="submission" date="2022-07" db="EMBL/GenBank/DDBJ databases">
        <title>Phylogenomic reconstructions and comparative analyses of Kickxellomycotina fungi.</title>
        <authorList>
            <person name="Reynolds N.K."/>
            <person name="Stajich J.E."/>
            <person name="Barry K."/>
            <person name="Grigoriev I.V."/>
            <person name="Crous P."/>
            <person name="Smith M.E."/>
        </authorList>
    </citation>
    <scope>NUCLEOTIDE SEQUENCE</scope>
    <source>
        <strain evidence="1">CBS 109366</strain>
    </source>
</reference>
<proteinExistence type="predicted"/>
<keyword evidence="2" id="KW-1185">Reference proteome</keyword>
<accession>A0ACC1K0K0</accession>
<gene>
    <name evidence="1" type="ORF">IWQ57_002403</name>
</gene>
<evidence type="ECO:0000313" key="2">
    <source>
        <dbReference type="Proteomes" id="UP001140234"/>
    </source>
</evidence>
<evidence type="ECO:0000313" key="1">
    <source>
        <dbReference type="EMBL" id="KAJ2771012.1"/>
    </source>
</evidence>